<protein>
    <submittedName>
        <fullName evidence="6">AraC-type DNA-binding protein</fullName>
    </submittedName>
</protein>
<evidence type="ECO:0000256" key="4">
    <source>
        <dbReference type="SAM" id="Phobius"/>
    </source>
</evidence>
<sequence length="351" mass="40137">MGLSDIFLVIVSSAGLLHGIAFAIYLCFIKKKKKLANYLLALILVFMAFRIGKSVLLNFGNDLEPLFIFAGLAFLLLIGPLIRWYYMAMTHASFKLPRYYLLELLPFSIIFLGSFFVTKDWFETNNQQVVIVFGSILIFIYLHFAFYIFLAASMLKKTRKSYSKEPQTKSQRAIFSWLSLLIVGFIVIWISYFLNIIEDTVPYIIGPIMYSVVVYFLSIKAFQLKVTDIDGNTFKKNDDMAFFNEISKLIVEDKLGLEPDVSLSSVSKLMGKSTQKVSEVINQYAKRNFNDFVNFHRVQEAKKMLLDDENDKYTISAIAFDSGFSSLSSFNGAFKKFEGITPSAFRKSVRT</sequence>
<dbReference type="PRINTS" id="PR00032">
    <property type="entry name" value="HTHARAC"/>
</dbReference>
<dbReference type="InterPro" id="IPR020449">
    <property type="entry name" value="Tscrpt_reg_AraC-type_HTH"/>
</dbReference>
<dbReference type="PROSITE" id="PS01124">
    <property type="entry name" value="HTH_ARAC_FAMILY_2"/>
    <property type="match status" value="1"/>
</dbReference>
<evidence type="ECO:0000313" key="6">
    <source>
        <dbReference type="EMBL" id="SNY99951.1"/>
    </source>
</evidence>
<evidence type="ECO:0000256" key="3">
    <source>
        <dbReference type="ARBA" id="ARBA00023163"/>
    </source>
</evidence>
<organism evidence="6 7">
    <name type="scientific">Flagellimonas pacifica</name>
    <dbReference type="NCBI Taxonomy" id="1247520"/>
    <lineage>
        <taxon>Bacteria</taxon>
        <taxon>Pseudomonadati</taxon>
        <taxon>Bacteroidota</taxon>
        <taxon>Flavobacteriia</taxon>
        <taxon>Flavobacteriales</taxon>
        <taxon>Flavobacteriaceae</taxon>
        <taxon>Flagellimonas</taxon>
    </lineage>
</organism>
<evidence type="ECO:0000256" key="2">
    <source>
        <dbReference type="ARBA" id="ARBA00023125"/>
    </source>
</evidence>
<keyword evidence="4" id="KW-0472">Membrane</keyword>
<dbReference type="Proteomes" id="UP000219048">
    <property type="component" value="Unassembled WGS sequence"/>
</dbReference>
<feature type="transmembrane region" description="Helical" evidence="4">
    <location>
        <begin position="173"/>
        <end position="194"/>
    </location>
</feature>
<feature type="transmembrane region" description="Helical" evidence="4">
    <location>
        <begin position="35"/>
        <end position="53"/>
    </location>
</feature>
<dbReference type="GO" id="GO:0043565">
    <property type="term" value="F:sequence-specific DNA binding"/>
    <property type="evidence" value="ECO:0007669"/>
    <property type="project" value="InterPro"/>
</dbReference>
<keyword evidence="4" id="KW-0812">Transmembrane</keyword>
<evidence type="ECO:0000256" key="1">
    <source>
        <dbReference type="ARBA" id="ARBA00023015"/>
    </source>
</evidence>
<proteinExistence type="predicted"/>
<dbReference type="InterPro" id="IPR018060">
    <property type="entry name" value="HTH_AraC"/>
</dbReference>
<feature type="domain" description="HTH araC/xylS-type" evidence="5">
    <location>
        <begin position="245"/>
        <end position="348"/>
    </location>
</feature>
<dbReference type="PROSITE" id="PS00041">
    <property type="entry name" value="HTH_ARAC_FAMILY_1"/>
    <property type="match status" value="1"/>
</dbReference>
<name>A0A285MWU0_9FLAO</name>
<dbReference type="AlphaFoldDB" id="A0A285MWU0"/>
<keyword evidence="7" id="KW-1185">Reference proteome</keyword>
<evidence type="ECO:0000259" key="5">
    <source>
        <dbReference type="PROSITE" id="PS01124"/>
    </source>
</evidence>
<reference evidence="7" key="1">
    <citation type="submission" date="2017-09" db="EMBL/GenBank/DDBJ databases">
        <authorList>
            <person name="Varghese N."/>
            <person name="Submissions S."/>
        </authorList>
    </citation>
    <scope>NUCLEOTIDE SEQUENCE [LARGE SCALE GENOMIC DNA]</scope>
    <source>
        <strain evidence="7">DSM 25885</strain>
    </source>
</reference>
<dbReference type="InterPro" id="IPR009057">
    <property type="entry name" value="Homeodomain-like_sf"/>
</dbReference>
<feature type="transmembrane region" description="Helical" evidence="4">
    <location>
        <begin position="129"/>
        <end position="152"/>
    </location>
</feature>
<dbReference type="InterPro" id="IPR018062">
    <property type="entry name" value="HTH_AraC-typ_CS"/>
</dbReference>
<gene>
    <name evidence="6" type="ORF">SAMN06265377_1766</name>
</gene>
<dbReference type="Pfam" id="PF12833">
    <property type="entry name" value="HTH_18"/>
    <property type="match status" value="1"/>
</dbReference>
<dbReference type="GO" id="GO:0003700">
    <property type="term" value="F:DNA-binding transcription factor activity"/>
    <property type="evidence" value="ECO:0007669"/>
    <property type="project" value="InterPro"/>
</dbReference>
<dbReference type="Gene3D" id="1.10.10.60">
    <property type="entry name" value="Homeodomain-like"/>
    <property type="match status" value="1"/>
</dbReference>
<feature type="transmembrane region" description="Helical" evidence="4">
    <location>
        <begin position="98"/>
        <end position="117"/>
    </location>
</feature>
<dbReference type="SUPFAM" id="SSF46689">
    <property type="entry name" value="Homeodomain-like"/>
    <property type="match status" value="1"/>
</dbReference>
<keyword evidence="4" id="KW-1133">Transmembrane helix</keyword>
<dbReference type="PANTHER" id="PTHR43280:SF29">
    <property type="entry name" value="ARAC-FAMILY TRANSCRIPTIONAL REGULATOR"/>
    <property type="match status" value="1"/>
</dbReference>
<dbReference type="EMBL" id="OBEH01000002">
    <property type="protein sequence ID" value="SNY99951.1"/>
    <property type="molecule type" value="Genomic_DNA"/>
</dbReference>
<feature type="transmembrane region" description="Helical" evidence="4">
    <location>
        <begin position="200"/>
        <end position="217"/>
    </location>
</feature>
<feature type="transmembrane region" description="Helical" evidence="4">
    <location>
        <begin position="6"/>
        <end position="28"/>
    </location>
</feature>
<dbReference type="PANTHER" id="PTHR43280">
    <property type="entry name" value="ARAC-FAMILY TRANSCRIPTIONAL REGULATOR"/>
    <property type="match status" value="1"/>
</dbReference>
<keyword evidence="2 6" id="KW-0238">DNA-binding</keyword>
<evidence type="ECO:0000313" key="7">
    <source>
        <dbReference type="Proteomes" id="UP000219048"/>
    </source>
</evidence>
<dbReference type="SMART" id="SM00342">
    <property type="entry name" value="HTH_ARAC"/>
    <property type="match status" value="1"/>
</dbReference>
<keyword evidence="1" id="KW-0805">Transcription regulation</keyword>
<feature type="transmembrane region" description="Helical" evidence="4">
    <location>
        <begin position="65"/>
        <end position="86"/>
    </location>
</feature>
<accession>A0A285MWU0</accession>
<keyword evidence="3" id="KW-0804">Transcription</keyword>